<organism evidence="2">
    <name type="scientific">Aplanochytrium stocchinoi</name>
    <dbReference type="NCBI Taxonomy" id="215587"/>
    <lineage>
        <taxon>Eukaryota</taxon>
        <taxon>Sar</taxon>
        <taxon>Stramenopiles</taxon>
        <taxon>Bigyra</taxon>
        <taxon>Labyrinthulomycetes</taxon>
        <taxon>Thraustochytrida</taxon>
        <taxon>Thraustochytriidae</taxon>
        <taxon>Aplanochytrium</taxon>
    </lineage>
</organism>
<accession>A0A7S3LPE7</accession>
<evidence type="ECO:0000313" key="2">
    <source>
        <dbReference type="EMBL" id="CAE0436930.1"/>
    </source>
</evidence>
<dbReference type="EMBL" id="HBIN01009631">
    <property type="protein sequence ID" value="CAE0436930.1"/>
    <property type="molecule type" value="Transcribed_RNA"/>
</dbReference>
<dbReference type="AlphaFoldDB" id="A0A7S3LPE7"/>
<sequence>MNYECEYSTYFAQNCVCCSCTFLISTTTSMSGCKCLCYSGIMRIPNMFPTTYIVYYMCFTSLYLPPGLQMFFFVILVCVYEFLDVFLLSKENSKCEAFAMDIRIDYSLEKVVNVVIVIVYVFRHGRVIDENGRWPYEGPLGRRRRQQLERVIEDFVVPMLYVLCYSLVFQLIKFLTRIFRVYILKLPAEVPVNTPTP</sequence>
<protein>
    <submittedName>
        <fullName evidence="2">Uncharacterized protein</fullName>
    </submittedName>
</protein>
<feature type="transmembrane region" description="Helical" evidence="1">
    <location>
        <begin position="155"/>
        <end position="175"/>
    </location>
</feature>
<gene>
    <name evidence="2" type="ORF">ASTO00021_LOCUS7176</name>
</gene>
<reference evidence="2" key="1">
    <citation type="submission" date="2021-01" db="EMBL/GenBank/DDBJ databases">
        <authorList>
            <person name="Corre E."/>
            <person name="Pelletier E."/>
            <person name="Niang G."/>
            <person name="Scheremetjew M."/>
            <person name="Finn R."/>
            <person name="Kale V."/>
            <person name="Holt S."/>
            <person name="Cochrane G."/>
            <person name="Meng A."/>
            <person name="Brown T."/>
            <person name="Cohen L."/>
        </authorList>
    </citation>
    <scope>NUCLEOTIDE SEQUENCE</scope>
    <source>
        <strain evidence="2">GSBS06</strain>
    </source>
</reference>
<proteinExistence type="predicted"/>
<keyword evidence="1" id="KW-0812">Transmembrane</keyword>
<feature type="transmembrane region" description="Helical" evidence="1">
    <location>
        <begin position="44"/>
        <end position="64"/>
    </location>
</feature>
<keyword evidence="1" id="KW-0472">Membrane</keyword>
<name>A0A7S3LPE7_9STRA</name>
<evidence type="ECO:0000256" key="1">
    <source>
        <dbReference type="SAM" id="Phobius"/>
    </source>
</evidence>
<keyword evidence="1" id="KW-1133">Transmembrane helix</keyword>